<dbReference type="Proteomes" id="UP001162780">
    <property type="component" value="Chromosome"/>
</dbReference>
<evidence type="ECO:0000313" key="3">
    <source>
        <dbReference type="Proteomes" id="UP001162780"/>
    </source>
</evidence>
<protein>
    <submittedName>
        <fullName evidence="2">Porin</fullName>
    </submittedName>
</protein>
<keyword evidence="1" id="KW-0732">Signal</keyword>
<dbReference type="InterPro" id="IPR010870">
    <property type="entry name" value="Porin_O/P"/>
</dbReference>
<proteinExistence type="predicted"/>
<dbReference type="SUPFAM" id="SSF56935">
    <property type="entry name" value="Porins"/>
    <property type="match status" value="1"/>
</dbReference>
<organism evidence="2 3">
    <name type="scientific">Methylomonas rapida</name>
    <dbReference type="NCBI Taxonomy" id="2963939"/>
    <lineage>
        <taxon>Bacteria</taxon>
        <taxon>Pseudomonadati</taxon>
        <taxon>Pseudomonadota</taxon>
        <taxon>Gammaproteobacteria</taxon>
        <taxon>Methylococcales</taxon>
        <taxon>Methylococcaceae</taxon>
        <taxon>Methylomonas</taxon>
    </lineage>
</organism>
<dbReference type="InterPro" id="IPR023614">
    <property type="entry name" value="Porin_dom_sf"/>
</dbReference>
<evidence type="ECO:0000256" key="1">
    <source>
        <dbReference type="SAM" id="SignalP"/>
    </source>
</evidence>
<gene>
    <name evidence="2" type="ORF">NM686_018655</name>
</gene>
<dbReference type="EMBL" id="CP113517">
    <property type="protein sequence ID" value="WAR44354.1"/>
    <property type="molecule type" value="Genomic_DNA"/>
</dbReference>
<evidence type="ECO:0000313" key="2">
    <source>
        <dbReference type="EMBL" id="WAR44354.1"/>
    </source>
</evidence>
<sequence length="504" mass="56410">MKLTKLSLAMLSVMGAGLATEAMALDLYVDTKTQQIYAEPGPGRVLLGEFQKVGDAAAQTSDAALKAEVEQIKQDLALKDNELKALDEHMKVAEEYKVKVDKGGLQAQSADGKYSFKLGGRVHADATYSNDDKFLDSKGNPSEANDGTYIRRARMRFDGVFDKDWFYRTEADFADDSVAMKDIFIEYRGWNWGTITVGQQKQNFSRELQESSNDLMFMERSLMDVLNTDTVDRAIGLNYQTKGKGLISSNDAWVAKLGIYGDSIKPSRTGTEPENDYAGDEGWAVSSRLTYNPILEKDKLIHLGVAGNYRTPDDTGDVAESKALRYRYRTTNNQSNLTVLDSHDIKDVDNFKMLGLEGAGMYGPFSAGGEYTHTWIERKDGSEDLSFDGWYAEAAWSITGESRSYKEGNFGYLKPKNKFSLKNGHWGAWELATRWSEVNLNDREFRGGQMSQLTVALNWYINENVRFMADYNRNFNFSNPAVTTVGGGDPDALDTFMMRGQVAF</sequence>
<feature type="signal peptide" evidence="1">
    <location>
        <begin position="1"/>
        <end position="24"/>
    </location>
</feature>
<dbReference type="Gene3D" id="2.40.160.10">
    <property type="entry name" value="Porin"/>
    <property type="match status" value="1"/>
</dbReference>
<dbReference type="Pfam" id="PF07396">
    <property type="entry name" value="Porin_O_P"/>
    <property type="match status" value="1"/>
</dbReference>
<dbReference type="RefSeq" id="WP_255189330.1">
    <property type="nucleotide sequence ID" value="NZ_CP113517.1"/>
</dbReference>
<keyword evidence="3" id="KW-1185">Reference proteome</keyword>
<name>A0ABY7GJ01_9GAMM</name>
<feature type="chain" id="PRO_5045111419" evidence="1">
    <location>
        <begin position="25"/>
        <end position="504"/>
    </location>
</feature>
<reference evidence="2" key="1">
    <citation type="submission" date="2022-11" db="EMBL/GenBank/DDBJ databases">
        <title>Methylomonas rapida sp. nov., Carotenoid-Producing Obligate Methanotrophs with High Growth Characteristics and Biotechnological Potential.</title>
        <authorList>
            <person name="Tikhonova E.N."/>
            <person name="Suleimanov R.Z."/>
            <person name="Miroshnikov K."/>
            <person name="Oshkin I.Y."/>
            <person name="Belova S.E."/>
            <person name="Danilova O.V."/>
            <person name="Ashikhmin A."/>
            <person name="Konopkin A."/>
            <person name="But S.Y."/>
            <person name="Khmelenina V.N."/>
            <person name="Kuznetsov N."/>
            <person name="Pimenov N.V."/>
            <person name="Dedysh S.N."/>
        </authorList>
    </citation>
    <scope>NUCLEOTIDE SEQUENCE</scope>
    <source>
        <strain evidence="2">MP1</strain>
    </source>
</reference>
<accession>A0ABY7GJ01</accession>